<dbReference type="EMBL" id="BTRK01000006">
    <property type="protein sequence ID" value="GMR61687.1"/>
    <property type="molecule type" value="Genomic_DNA"/>
</dbReference>
<feature type="compositionally biased region" description="Low complexity" evidence="1">
    <location>
        <begin position="426"/>
        <end position="436"/>
    </location>
</feature>
<evidence type="ECO:0000256" key="1">
    <source>
        <dbReference type="SAM" id="MobiDB-lite"/>
    </source>
</evidence>
<dbReference type="GO" id="GO:0000915">
    <property type="term" value="P:actomyosin contractile ring assembly"/>
    <property type="evidence" value="ECO:0007669"/>
    <property type="project" value="TreeGrafter"/>
</dbReference>
<keyword evidence="4" id="KW-1185">Reference proteome</keyword>
<name>A0AAN5DGP7_9BILA</name>
<feature type="non-terminal residue" evidence="3">
    <location>
        <position position="1"/>
    </location>
</feature>
<dbReference type="Proteomes" id="UP001328107">
    <property type="component" value="Unassembled WGS sequence"/>
</dbReference>
<evidence type="ECO:0000313" key="3">
    <source>
        <dbReference type="EMBL" id="GMR61687.1"/>
    </source>
</evidence>
<comment type="caution">
    <text evidence="3">The sequence shown here is derived from an EMBL/GenBank/DDBJ whole genome shotgun (WGS) entry which is preliminary data.</text>
</comment>
<dbReference type="Pfam" id="PF08174">
    <property type="entry name" value="Anillin"/>
    <property type="match status" value="1"/>
</dbReference>
<feature type="region of interest" description="Disordered" evidence="1">
    <location>
        <begin position="404"/>
        <end position="470"/>
    </location>
</feature>
<gene>
    <name evidence="3" type="ORF">PMAYCL1PPCAC_31882</name>
</gene>
<sequence>GEEDYRHRRRFIMLPGKAQCGVSQISIPLAWNREQHFKQRGECRTFSMFVTIRCGEEMIDSKLITGVDRTQTDVNFNESFVFSSKSDDFCLEIDLFAARTDDIDGSGGSIAQRITRSLGRKLGQSTKQKLTVGEEALKASLHTAPQALGSTQFNLLARAQLAISDAGEESKVHDLKPRAFADLCGPPLYGSIVCRLVVQPQSVMSPIADGTLTVMTEDQRKIYQLVRAILQSGRLRCFSPETGEIVLDIVLNAGSKLARTSRNDEIILTTSTSAYGEGKRYYIKTAEDAINSWHAAFEQQIADCVAWGVFAYSTHLLTKEKRPGPETLSRTAGKRFYDQVDINGTLPRHFGGTANSYNMMQLSSASFSQKYPASVLSLGSSNVHHTAPARRTVLRPSVINVFNEHSETDMMPRSTAIGPPPRLEQHQQPQPAANHQSPTQNSTLQQRPTQKSPLVASPSPRPYKPKESEIPLVPTPHAIYYEPAVHSIYGTDARRYTPTYERRKIEHAARLFEHPPQQASPLRTVAEESNDNDEKFVIRLTVGDDSNSNGINGFPQDSRKSALLHDIPTIIRSPSPAAAYVPQPMPRAKYALRHSASERDARHPSDFFRDSFPNQIQITRL</sequence>
<feature type="compositionally biased region" description="Polar residues" evidence="1">
    <location>
        <begin position="437"/>
        <end position="452"/>
    </location>
</feature>
<feature type="domain" description="Anillin homology" evidence="2">
    <location>
        <begin position="17"/>
        <end position="166"/>
    </location>
</feature>
<dbReference type="InterPro" id="IPR012966">
    <property type="entry name" value="AHD"/>
</dbReference>
<proteinExistence type="predicted"/>
<evidence type="ECO:0000313" key="4">
    <source>
        <dbReference type="Proteomes" id="UP001328107"/>
    </source>
</evidence>
<dbReference type="PANTHER" id="PTHR21538:SF24">
    <property type="entry name" value="PH DOMAIN-CONTAINING PROTEIN"/>
    <property type="match status" value="1"/>
</dbReference>
<dbReference type="GO" id="GO:0005826">
    <property type="term" value="C:actomyosin contractile ring"/>
    <property type="evidence" value="ECO:0007669"/>
    <property type="project" value="TreeGrafter"/>
</dbReference>
<dbReference type="AlphaFoldDB" id="A0AAN5DGP7"/>
<dbReference type="GO" id="GO:0000281">
    <property type="term" value="P:mitotic cytokinesis"/>
    <property type="evidence" value="ECO:0007669"/>
    <property type="project" value="TreeGrafter"/>
</dbReference>
<dbReference type="GO" id="GO:0031106">
    <property type="term" value="P:septin ring organization"/>
    <property type="evidence" value="ECO:0007669"/>
    <property type="project" value="TreeGrafter"/>
</dbReference>
<dbReference type="InterPro" id="IPR051364">
    <property type="entry name" value="Cytokinesis/Rho-signaling"/>
</dbReference>
<protein>
    <recommendedName>
        <fullName evidence="2">Anillin homology domain-containing protein</fullName>
    </recommendedName>
</protein>
<accession>A0AAN5DGP7</accession>
<reference evidence="4" key="1">
    <citation type="submission" date="2022-10" db="EMBL/GenBank/DDBJ databases">
        <title>Genome assembly of Pristionchus species.</title>
        <authorList>
            <person name="Yoshida K."/>
            <person name="Sommer R.J."/>
        </authorList>
    </citation>
    <scope>NUCLEOTIDE SEQUENCE [LARGE SCALE GENOMIC DNA]</scope>
    <source>
        <strain evidence="4">RS5460</strain>
    </source>
</reference>
<evidence type="ECO:0000259" key="2">
    <source>
        <dbReference type="Pfam" id="PF08174"/>
    </source>
</evidence>
<dbReference type="PANTHER" id="PTHR21538">
    <property type="entry name" value="ANILLIN/RHOTEKIN RTKN"/>
    <property type="match status" value="1"/>
</dbReference>
<organism evidence="3 4">
    <name type="scientific">Pristionchus mayeri</name>
    <dbReference type="NCBI Taxonomy" id="1317129"/>
    <lineage>
        <taxon>Eukaryota</taxon>
        <taxon>Metazoa</taxon>
        <taxon>Ecdysozoa</taxon>
        <taxon>Nematoda</taxon>
        <taxon>Chromadorea</taxon>
        <taxon>Rhabditida</taxon>
        <taxon>Rhabditina</taxon>
        <taxon>Diplogasteromorpha</taxon>
        <taxon>Diplogasteroidea</taxon>
        <taxon>Neodiplogasteridae</taxon>
        <taxon>Pristionchus</taxon>
    </lineage>
</organism>